<sequence>MVSLNHQSDYGGHSKSDVWLYPLSSLPHVHTMDKNMVNQSSSDFITYYSFFVFADHVNHLSHELLLSDFYPLWCFTNQSSLNWLIQVLLKILAYCDKVNYFP</sequence>
<gene>
    <name evidence="1" type="ORF">XENOCAPTIV_015071</name>
</gene>
<dbReference type="EMBL" id="JAHRIN010011521">
    <property type="protein sequence ID" value="MEQ2195581.1"/>
    <property type="molecule type" value="Genomic_DNA"/>
</dbReference>
<evidence type="ECO:0000313" key="1">
    <source>
        <dbReference type="EMBL" id="MEQ2195581.1"/>
    </source>
</evidence>
<proteinExistence type="predicted"/>
<accession>A0ABV0QID2</accession>
<protein>
    <submittedName>
        <fullName evidence="1">Uncharacterized protein</fullName>
    </submittedName>
</protein>
<organism evidence="1 2">
    <name type="scientific">Xenoophorus captivus</name>
    <dbReference type="NCBI Taxonomy" id="1517983"/>
    <lineage>
        <taxon>Eukaryota</taxon>
        <taxon>Metazoa</taxon>
        <taxon>Chordata</taxon>
        <taxon>Craniata</taxon>
        <taxon>Vertebrata</taxon>
        <taxon>Euteleostomi</taxon>
        <taxon>Actinopterygii</taxon>
        <taxon>Neopterygii</taxon>
        <taxon>Teleostei</taxon>
        <taxon>Neoteleostei</taxon>
        <taxon>Acanthomorphata</taxon>
        <taxon>Ovalentaria</taxon>
        <taxon>Atherinomorphae</taxon>
        <taxon>Cyprinodontiformes</taxon>
        <taxon>Goodeidae</taxon>
        <taxon>Xenoophorus</taxon>
    </lineage>
</organism>
<comment type="caution">
    <text evidence="1">The sequence shown here is derived from an EMBL/GenBank/DDBJ whole genome shotgun (WGS) entry which is preliminary data.</text>
</comment>
<keyword evidence="2" id="KW-1185">Reference proteome</keyword>
<evidence type="ECO:0000313" key="2">
    <source>
        <dbReference type="Proteomes" id="UP001434883"/>
    </source>
</evidence>
<name>A0ABV0QID2_9TELE</name>
<reference evidence="1 2" key="1">
    <citation type="submission" date="2021-06" db="EMBL/GenBank/DDBJ databases">
        <authorList>
            <person name="Palmer J.M."/>
        </authorList>
    </citation>
    <scope>NUCLEOTIDE SEQUENCE [LARGE SCALE GENOMIC DNA]</scope>
    <source>
        <strain evidence="1 2">XC_2019</strain>
        <tissue evidence="1">Muscle</tissue>
    </source>
</reference>
<dbReference type="Proteomes" id="UP001434883">
    <property type="component" value="Unassembled WGS sequence"/>
</dbReference>